<organism evidence="1 2">
    <name type="scientific">Candidatus Magnetaquiglobus chichijimensis</name>
    <dbReference type="NCBI Taxonomy" id="3141448"/>
    <lineage>
        <taxon>Bacteria</taxon>
        <taxon>Pseudomonadati</taxon>
        <taxon>Pseudomonadota</taxon>
        <taxon>Magnetococcia</taxon>
        <taxon>Magnetococcales</taxon>
        <taxon>Candidatus Magnetaquicoccaceae</taxon>
        <taxon>Candidatus Magnetaquiglobus</taxon>
    </lineage>
</organism>
<sequence>MDMNIDWLLTSEGNMFRSSSSPTLTPDETALLEAYRAADEAGRAALLITAKAMARKP</sequence>
<accession>A0ABQ0C8Y8</accession>
<comment type="caution">
    <text evidence="1">The sequence shown here is derived from an EMBL/GenBank/DDBJ whole genome shotgun (WGS) entry which is preliminary data.</text>
</comment>
<dbReference type="Proteomes" id="UP001628193">
    <property type="component" value="Unassembled WGS sequence"/>
</dbReference>
<proteinExistence type="predicted"/>
<gene>
    <name evidence="1" type="ORF">SIID45300_01674</name>
</gene>
<evidence type="ECO:0000313" key="2">
    <source>
        <dbReference type="Proteomes" id="UP001628193"/>
    </source>
</evidence>
<dbReference type="EMBL" id="BAAFGK010000004">
    <property type="protein sequence ID" value="GAB0057347.1"/>
    <property type="molecule type" value="Genomic_DNA"/>
</dbReference>
<name>A0ABQ0C8Y8_9PROT</name>
<protein>
    <submittedName>
        <fullName evidence="1">Uncharacterized protein</fullName>
    </submittedName>
</protein>
<reference evidence="1 2" key="2">
    <citation type="submission" date="2024-09" db="EMBL/GenBank/DDBJ databases">
        <title>Draft genome sequence of Candidatus Magnetaquicoccaceae bacterium FCR-1.</title>
        <authorList>
            <person name="Shimoshige H."/>
            <person name="Shimamura S."/>
            <person name="Taoka A."/>
            <person name="Kobayashi H."/>
            <person name="Maekawa T."/>
        </authorList>
    </citation>
    <scope>NUCLEOTIDE SEQUENCE [LARGE SCALE GENOMIC DNA]</scope>
    <source>
        <strain evidence="1 2">FCR-1</strain>
    </source>
</reference>
<reference evidence="1 2" key="1">
    <citation type="submission" date="2024-05" db="EMBL/GenBank/DDBJ databases">
        <authorList>
            <consortium name="Candidatus Magnetaquicoccaceae bacterium FCR-1 genome sequencing consortium"/>
            <person name="Shimoshige H."/>
            <person name="Shimamura S."/>
            <person name="Taoka A."/>
            <person name="Kobayashi H."/>
            <person name="Maekawa T."/>
        </authorList>
    </citation>
    <scope>NUCLEOTIDE SEQUENCE [LARGE SCALE GENOMIC DNA]</scope>
    <source>
        <strain evidence="1 2">FCR-1</strain>
    </source>
</reference>
<evidence type="ECO:0000313" key="1">
    <source>
        <dbReference type="EMBL" id="GAB0057347.1"/>
    </source>
</evidence>
<keyword evidence="2" id="KW-1185">Reference proteome</keyword>